<reference evidence="5 6" key="1">
    <citation type="submission" date="2010-08" db="EMBL/GenBank/DDBJ databases">
        <title>Complete sequence of Clostridium cellulovorans 743B.</title>
        <authorList>
            <consortium name="US DOE Joint Genome Institute"/>
            <person name="Lucas S."/>
            <person name="Copeland A."/>
            <person name="Lapidus A."/>
            <person name="Cheng J.-F."/>
            <person name="Bruce D."/>
            <person name="Goodwin L."/>
            <person name="Pitluck S."/>
            <person name="Chertkov O."/>
            <person name="Detter J.C."/>
            <person name="Han C."/>
            <person name="Tapia R."/>
            <person name="Land M."/>
            <person name="Hauser L."/>
            <person name="Chang Y.-J."/>
            <person name="Jeffries C."/>
            <person name="Kyrpides N."/>
            <person name="Ivanova N."/>
            <person name="Mikhailova N."/>
            <person name="Hemme C.L."/>
            <person name="Woyke T."/>
        </authorList>
    </citation>
    <scope>NUCLEOTIDE SEQUENCE [LARGE SCALE GENOMIC DNA]</scope>
    <source>
        <strain evidence="6">ATCC 35296 / DSM 3052 / OCM 3 / 743B</strain>
    </source>
</reference>
<dbReference type="HOGENOM" id="CLU_085376_5_0_9"/>
<dbReference type="GO" id="GO:0003677">
    <property type="term" value="F:DNA binding"/>
    <property type="evidence" value="ECO:0007669"/>
    <property type="project" value="UniProtKB-KW"/>
</dbReference>
<evidence type="ECO:0000313" key="6">
    <source>
        <dbReference type="Proteomes" id="UP000002730"/>
    </source>
</evidence>
<dbReference type="EMBL" id="CP002160">
    <property type="protein sequence ID" value="ADL52008.1"/>
    <property type="molecule type" value="Genomic_DNA"/>
</dbReference>
<dbReference type="GO" id="GO:0005829">
    <property type="term" value="C:cytosol"/>
    <property type="evidence" value="ECO:0007669"/>
    <property type="project" value="TreeGrafter"/>
</dbReference>
<dbReference type="STRING" id="573061.Clocel_2271"/>
<name>D9SP43_CLOC7</name>
<dbReference type="InterPro" id="IPR013096">
    <property type="entry name" value="Cupin_2"/>
</dbReference>
<keyword evidence="1" id="KW-0805">Transcription regulation</keyword>
<dbReference type="InterPro" id="IPR010982">
    <property type="entry name" value="Lambda_DNA-bd_dom_sf"/>
</dbReference>
<dbReference type="OrthoDB" id="9781521at2"/>
<proteinExistence type="predicted"/>
<dbReference type="CDD" id="cd02209">
    <property type="entry name" value="cupin_XRE_C"/>
    <property type="match status" value="1"/>
</dbReference>
<keyword evidence="6" id="KW-1185">Reference proteome</keyword>
<dbReference type="PROSITE" id="PS50943">
    <property type="entry name" value="HTH_CROC1"/>
    <property type="match status" value="1"/>
</dbReference>
<organism evidence="5 6">
    <name type="scientific">Clostridium cellulovorans (strain ATCC 35296 / DSM 3052 / OCM 3 / 743B)</name>
    <dbReference type="NCBI Taxonomy" id="573061"/>
    <lineage>
        <taxon>Bacteria</taxon>
        <taxon>Bacillati</taxon>
        <taxon>Bacillota</taxon>
        <taxon>Clostridia</taxon>
        <taxon>Eubacteriales</taxon>
        <taxon>Clostridiaceae</taxon>
        <taxon>Clostridium</taxon>
    </lineage>
</organism>
<accession>D9SP43</accession>
<dbReference type="SMART" id="SM00530">
    <property type="entry name" value="HTH_XRE"/>
    <property type="match status" value="1"/>
</dbReference>
<evidence type="ECO:0000256" key="1">
    <source>
        <dbReference type="ARBA" id="ARBA00023015"/>
    </source>
</evidence>
<dbReference type="Pfam" id="PF07883">
    <property type="entry name" value="Cupin_2"/>
    <property type="match status" value="1"/>
</dbReference>
<dbReference type="GO" id="GO:0003700">
    <property type="term" value="F:DNA-binding transcription factor activity"/>
    <property type="evidence" value="ECO:0007669"/>
    <property type="project" value="TreeGrafter"/>
</dbReference>
<sequence length="182" mass="20883">MISTSETISRNIKRIRQERNLTLDDLAILTGVSKSMLSEIERCTKSPTISVLEKICDGINVPLAQLTHTEMPQVSVITNDTVKNYSAWKGFELFVLFEFSPDKKFEIFRHVIAPHSERKSELHEAGIREYIICTKGVFSIQIGDKTFNLQEGEALQFLANCKHKYFNSTNQEVNIIMLLYHE</sequence>
<keyword evidence="2" id="KW-0238">DNA-binding</keyword>
<dbReference type="CDD" id="cd00093">
    <property type="entry name" value="HTH_XRE"/>
    <property type="match status" value="1"/>
</dbReference>
<evidence type="ECO:0000259" key="4">
    <source>
        <dbReference type="PROSITE" id="PS50943"/>
    </source>
</evidence>
<dbReference type="RefSeq" id="WP_010076765.1">
    <property type="nucleotide sequence ID" value="NC_014393.1"/>
</dbReference>
<dbReference type="Proteomes" id="UP000002730">
    <property type="component" value="Chromosome"/>
</dbReference>
<dbReference type="InterPro" id="IPR011051">
    <property type="entry name" value="RmlC_Cupin_sf"/>
</dbReference>
<evidence type="ECO:0000256" key="3">
    <source>
        <dbReference type="ARBA" id="ARBA00023163"/>
    </source>
</evidence>
<keyword evidence="3" id="KW-0804">Transcription</keyword>
<dbReference type="InterPro" id="IPR014710">
    <property type="entry name" value="RmlC-like_jellyroll"/>
</dbReference>
<dbReference type="SUPFAM" id="SSF47413">
    <property type="entry name" value="lambda repressor-like DNA-binding domains"/>
    <property type="match status" value="1"/>
</dbReference>
<dbReference type="KEGG" id="ccb:Clocel_2271"/>
<feature type="domain" description="HTH cro/C1-type" evidence="4">
    <location>
        <begin position="12"/>
        <end position="66"/>
    </location>
</feature>
<dbReference type="SUPFAM" id="SSF51182">
    <property type="entry name" value="RmlC-like cupins"/>
    <property type="match status" value="1"/>
</dbReference>
<dbReference type="PANTHER" id="PTHR46797">
    <property type="entry name" value="HTH-TYPE TRANSCRIPTIONAL REGULATOR"/>
    <property type="match status" value="1"/>
</dbReference>
<gene>
    <name evidence="5" type="ordered locus">Clocel_2271</name>
</gene>
<dbReference type="AlphaFoldDB" id="D9SP43"/>
<dbReference type="InterPro" id="IPR001387">
    <property type="entry name" value="Cro/C1-type_HTH"/>
</dbReference>
<dbReference type="Gene3D" id="2.60.120.10">
    <property type="entry name" value="Jelly Rolls"/>
    <property type="match status" value="1"/>
</dbReference>
<dbReference type="eggNOG" id="COG1396">
    <property type="taxonomic scope" value="Bacteria"/>
</dbReference>
<dbReference type="InterPro" id="IPR050807">
    <property type="entry name" value="TransReg_Diox_bact_type"/>
</dbReference>
<protein>
    <submittedName>
        <fullName evidence="5">Helix-turn-helix domain protein</fullName>
    </submittedName>
</protein>
<evidence type="ECO:0000256" key="2">
    <source>
        <dbReference type="ARBA" id="ARBA00023125"/>
    </source>
</evidence>
<dbReference type="Gene3D" id="1.10.260.40">
    <property type="entry name" value="lambda repressor-like DNA-binding domains"/>
    <property type="match status" value="1"/>
</dbReference>
<evidence type="ECO:0000313" key="5">
    <source>
        <dbReference type="EMBL" id="ADL52008.1"/>
    </source>
</evidence>
<dbReference type="Pfam" id="PF01381">
    <property type="entry name" value="HTH_3"/>
    <property type="match status" value="1"/>
</dbReference>
<dbReference type="PANTHER" id="PTHR46797:SF23">
    <property type="entry name" value="HTH-TYPE TRANSCRIPTIONAL REGULATOR SUTR"/>
    <property type="match status" value="1"/>
</dbReference>